<dbReference type="AlphaFoldDB" id="A0A814K1Z0"/>
<comment type="caution">
    <text evidence="4">The sequence shown here is derived from an EMBL/GenBank/DDBJ whole genome shotgun (WGS) entry which is preliminary data.</text>
</comment>
<dbReference type="Pfam" id="PF01436">
    <property type="entry name" value="NHL"/>
    <property type="match status" value="1"/>
</dbReference>
<dbReference type="InterPro" id="IPR001258">
    <property type="entry name" value="NHL_repeat"/>
</dbReference>
<dbReference type="SUPFAM" id="SSF101898">
    <property type="entry name" value="NHL repeat"/>
    <property type="match status" value="1"/>
</dbReference>
<dbReference type="Proteomes" id="UP000663864">
    <property type="component" value="Unassembled WGS sequence"/>
</dbReference>
<reference evidence="4" key="1">
    <citation type="submission" date="2021-02" db="EMBL/GenBank/DDBJ databases">
        <authorList>
            <person name="Nowell W R."/>
        </authorList>
    </citation>
    <scope>NUCLEOTIDE SEQUENCE</scope>
</reference>
<keyword evidence="3" id="KW-0325">Glycoprotein</keyword>
<evidence type="ECO:0000256" key="3">
    <source>
        <dbReference type="ARBA" id="ARBA00023180"/>
    </source>
</evidence>
<gene>
    <name evidence="4" type="ORF">ZHD862_LOCUS14822</name>
</gene>
<evidence type="ECO:0000313" key="4">
    <source>
        <dbReference type="EMBL" id="CAF1046458.1"/>
    </source>
</evidence>
<keyword evidence="2" id="KW-0677">Repeat</keyword>
<dbReference type="PANTHER" id="PTHR10680">
    <property type="entry name" value="PEPTIDYL-GLYCINE ALPHA-AMIDATING MONOOXYGENASE"/>
    <property type="match status" value="1"/>
</dbReference>
<dbReference type="InterPro" id="IPR011042">
    <property type="entry name" value="6-blade_b-propeller_TolB-like"/>
</dbReference>
<organism evidence="4 5">
    <name type="scientific">Rotaria sordida</name>
    <dbReference type="NCBI Taxonomy" id="392033"/>
    <lineage>
        <taxon>Eukaryota</taxon>
        <taxon>Metazoa</taxon>
        <taxon>Spiralia</taxon>
        <taxon>Gnathifera</taxon>
        <taxon>Rotifera</taxon>
        <taxon>Eurotatoria</taxon>
        <taxon>Bdelloidea</taxon>
        <taxon>Philodinida</taxon>
        <taxon>Philodinidae</taxon>
        <taxon>Rotaria</taxon>
    </lineage>
</organism>
<proteinExistence type="predicted"/>
<dbReference type="CDD" id="cd05819">
    <property type="entry name" value="NHL"/>
    <property type="match status" value="1"/>
</dbReference>
<evidence type="ECO:0000256" key="2">
    <source>
        <dbReference type="ARBA" id="ARBA00022737"/>
    </source>
</evidence>
<dbReference type="SUPFAM" id="SSF63825">
    <property type="entry name" value="YWTD domain"/>
    <property type="match status" value="1"/>
</dbReference>
<protein>
    <submittedName>
        <fullName evidence="4">Uncharacterized protein</fullName>
    </submittedName>
</protein>
<dbReference type="EMBL" id="CAJNOT010000653">
    <property type="protein sequence ID" value="CAF1046458.1"/>
    <property type="molecule type" value="Genomic_DNA"/>
</dbReference>
<dbReference type="Gene3D" id="2.120.10.30">
    <property type="entry name" value="TolB, C-terminal domain"/>
    <property type="match status" value="2"/>
</dbReference>
<dbReference type="PANTHER" id="PTHR10680:SF14">
    <property type="entry name" value="PEPTIDYL-GLYCINE ALPHA-AMIDATING MONOOXYGENASE"/>
    <property type="match status" value="1"/>
</dbReference>
<sequence length="463" mass="51495">MNHPALNTKLIGTVMEYSPRTIVSKKKFRHKVISMIGEFSDYQKTITRMSLTLTILFIVLQSLFALTKGQTCRNLPVYTPCSTNPNCGCLPFSSSNDQSGICAYLHLNASKLRMCSETNYYCDQPYTVCVHHPNISIDRPLCYPTGMATLDLCPLLDPISTLFPLPIIPVEEICFNVSWAKRGITVAGSNFSGTALDQLRGPTAILFDLKTNTLYISDNGNARIVTWQLDGKRGSIVAGDNGQGNRTDQLGWISDMLMDPKDGSLIICDAQNRRIVRWSRRAQEGKILIDKLYCTGLALDDQGLLYVAEHDNHRISRWILGENITNDQVVAGGNGKGNRLDQLYEPSAVFVDGNRTVYVADYSNDRIMKWTEGAKQGIIIGSLRVPRTVHLDQSGNIYSIDGYHSRVVRWTPKDVNSTVIIGAQQYTLSQATDLAFDQHGNVFVSNHGTGRIDKFDIDRSACP</sequence>
<keyword evidence="1" id="KW-0732">Signal</keyword>
<evidence type="ECO:0000313" key="5">
    <source>
        <dbReference type="Proteomes" id="UP000663864"/>
    </source>
</evidence>
<accession>A0A814K1Z0</accession>
<name>A0A814K1Z0_9BILA</name>
<evidence type="ECO:0000256" key="1">
    <source>
        <dbReference type="ARBA" id="ARBA00022729"/>
    </source>
</evidence>